<dbReference type="EMBL" id="CP007139">
    <property type="protein sequence ID" value="AIE88031.1"/>
    <property type="molecule type" value="Genomic_DNA"/>
</dbReference>
<dbReference type="GO" id="GO:0016887">
    <property type="term" value="F:ATP hydrolysis activity"/>
    <property type="evidence" value="ECO:0007669"/>
    <property type="project" value="InterPro"/>
</dbReference>
<dbReference type="InterPro" id="IPR003439">
    <property type="entry name" value="ABC_transporter-like_ATP-bd"/>
</dbReference>
<dbReference type="SMART" id="SM00382">
    <property type="entry name" value="AAA"/>
    <property type="match status" value="1"/>
</dbReference>
<reference evidence="5 6" key="1">
    <citation type="journal article" date="2014" name="PLoS ONE">
        <title>The first complete genome sequence of the class fimbriimonadia in the phylum armatimonadetes.</title>
        <authorList>
            <person name="Hu Z.Y."/>
            <person name="Wang Y.Z."/>
            <person name="Im W.T."/>
            <person name="Wang S.Y."/>
            <person name="Zhao G.P."/>
            <person name="Zheng H.J."/>
            <person name="Quan Z.X."/>
        </authorList>
    </citation>
    <scope>NUCLEOTIDE SEQUENCE [LARGE SCALE GENOMIC DNA]</scope>
    <source>
        <strain evidence="5">Gsoil 348</strain>
    </source>
</reference>
<dbReference type="OrthoDB" id="9782239at2"/>
<dbReference type="Proteomes" id="UP000027982">
    <property type="component" value="Chromosome"/>
</dbReference>
<evidence type="ECO:0000256" key="1">
    <source>
        <dbReference type="ARBA" id="ARBA00022448"/>
    </source>
</evidence>
<sequence>MSEAIVSIENVTKRFDARAVLEDISLKIAPGEMVAIMGSSGGGKTTLLRCISGLIIPTKGQVIVDGIDVNAEPEEARRRMGMVFQSAALFDFMTVEANVLFGIKRQLKLSKTEQMKVAAEALARVGLEGNEHKMPAELSGGMRKRVGIARALALSPKVMLYDEPTTGLDPITTYTIDALMLQLRKEFGMTSLIVSHDVSSVFRTADRVAFLHGGRLVFVGTPAEFAEADDENIQELVQKSRAEKMSLDN</sequence>
<evidence type="ECO:0000313" key="6">
    <source>
        <dbReference type="Proteomes" id="UP000027982"/>
    </source>
</evidence>
<keyword evidence="2" id="KW-0547">Nucleotide-binding</keyword>
<dbReference type="Gene3D" id="3.40.50.300">
    <property type="entry name" value="P-loop containing nucleotide triphosphate hydrolases"/>
    <property type="match status" value="1"/>
</dbReference>
<dbReference type="AlphaFoldDB" id="A0A068NX76"/>
<evidence type="ECO:0000259" key="4">
    <source>
        <dbReference type="PROSITE" id="PS50893"/>
    </source>
</evidence>
<evidence type="ECO:0000256" key="2">
    <source>
        <dbReference type="ARBA" id="ARBA00022741"/>
    </source>
</evidence>
<dbReference type="InterPro" id="IPR003593">
    <property type="entry name" value="AAA+_ATPase"/>
</dbReference>
<dbReference type="PANTHER" id="PTHR43023:SF3">
    <property type="entry name" value="PROTEIN TRIGALACTOSYLDIACYLGLYCEROL 3, CHLOROPLASTIC"/>
    <property type="match status" value="1"/>
</dbReference>
<dbReference type="PROSITE" id="PS50893">
    <property type="entry name" value="ABC_TRANSPORTER_2"/>
    <property type="match status" value="1"/>
</dbReference>
<dbReference type="KEGG" id="fgi:OP10G_4663"/>
<name>A0A068NX76_FIMGI</name>
<keyword evidence="6" id="KW-1185">Reference proteome</keyword>
<dbReference type="STRING" id="661478.OP10G_4663"/>
<organism evidence="5 6">
    <name type="scientific">Fimbriimonas ginsengisoli Gsoil 348</name>
    <dbReference type="NCBI Taxonomy" id="661478"/>
    <lineage>
        <taxon>Bacteria</taxon>
        <taxon>Bacillati</taxon>
        <taxon>Armatimonadota</taxon>
        <taxon>Fimbriimonadia</taxon>
        <taxon>Fimbriimonadales</taxon>
        <taxon>Fimbriimonadaceae</taxon>
        <taxon>Fimbriimonas</taxon>
    </lineage>
</organism>
<dbReference type="PROSITE" id="PS00211">
    <property type="entry name" value="ABC_TRANSPORTER_1"/>
    <property type="match status" value="1"/>
</dbReference>
<dbReference type="RefSeq" id="WP_052547935.1">
    <property type="nucleotide sequence ID" value="NZ_CP007139.1"/>
</dbReference>
<dbReference type="HOGENOM" id="CLU_000604_1_22_0"/>
<keyword evidence="1" id="KW-0813">Transport</keyword>
<dbReference type="GO" id="GO:0005524">
    <property type="term" value="F:ATP binding"/>
    <property type="evidence" value="ECO:0007669"/>
    <property type="project" value="UniProtKB-KW"/>
</dbReference>
<dbReference type="InterPro" id="IPR027417">
    <property type="entry name" value="P-loop_NTPase"/>
</dbReference>
<proteinExistence type="predicted"/>
<dbReference type="InterPro" id="IPR017871">
    <property type="entry name" value="ABC_transporter-like_CS"/>
</dbReference>
<dbReference type="eggNOG" id="COG1127">
    <property type="taxonomic scope" value="Bacteria"/>
</dbReference>
<dbReference type="SUPFAM" id="SSF52540">
    <property type="entry name" value="P-loop containing nucleoside triphosphate hydrolases"/>
    <property type="match status" value="1"/>
</dbReference>
<dbReference type="Pfam" id="PF00005">
    <property type="entry name" value="ABC_tran"/>
    <property type="match status" value="1"/>
</dbReference>
<protein>
    <submittedName>
        <fullName evidence="5">ABC transporter, ATP-binding protein</fullName>
    </submittedName>
</protein>
<gene>
    <name evidence="5" type="ORF">OP10G_4663</name>
</gene>
<feature type="domain" description="ABC transporter" evidence="4">
    <location>
        <begin position="6"/>
        <end position="238"/>
    </location>
</feature>
<evidence type="ECO:0000256" key="3">
    <source>
        <dbReference type="ARBA" id="ARBA00022840"/>
    </source>
</evidence>
<accession>A0A068NX76</accession>
<keyword evidence="3 5" id="KW-0067">ATP-binding</keyword>
<dbReference type="PANTHER" id="PTHR43023">
    <property type="entry name" value="PROTEIN TRIGALACTOSYLDIACYLGLYCEROL 3, CHLOROPLASTIC"/>
    <property type="match status" value="1"/>
</dbReference>
<evidence type="ECO:0000313" key="5">
    <source>
        <dbReference type="EMBL" id="AIE88031.1"/>
    </source>
</evidence>